<name>A0A645CRB3_9ZZZZ</name>
<accession>A0A645CRB3</accession>
<protein>
    <submittedName>
        <fullName evidence="1">Uncharacterized protein</fullName>
    </submittedName>
</protein>
<gene>
    <name evidence="1" type="ORF">SDC9_126471</name>
</gene>
<dbReference type="EMBL" id="VSSQ01029346">
    <property type="protein sequence ID" value="MPM79438.1"/>
    <property type="molecule type" value="Genomic_DNA"/>
</dbReference>
<reference evidence="1" key="1">
    <citation type="submission" date="2019-08" db="EMBL/GenBank/DDBJ databases">
        <authorList>
            <person name="Kucharzyk K."/>
            <person name="Murdoch R.W."/>
            <person name="Higgins S."/>
            <person name="Loffler F."/>
        </authorList>
    </citation>
    <scope>NUCLEOTIDE SEQUENCE</scope>
</reference>
<organism evidence="1">
    <name type="scientific">bioreactor metagenome</name>
    <dbReference type="NCBI Taxonomy" id="1076179"/>
    <lineage>
        <taxon>unclassified sequences</taxon>
        <taxon>metagenomes</taxon>
        <taxon>ecological metagenomes</taxon>
    </lineage>
</organism>
<comment type="caution">
    <text evidence="1">The sequence shown here is derived from an EMBL/GenBank/DDBJ whole genome shotgun (WGS) entry which is preliminary data.</text>
</comment>
<evidence type="ECO:0000313" key="1">
    <source>
        <dbReference type="EMBL" id="MPM79438.1"/>
    </source>
</evidence>
<sequence>MRRIAAHPPVNGFADGEHAPGEAVPAAGGILVQTRFVVIQLIMLPVLDIGHIGHQNVGPGQNSRFAAPVVQRLKRGRGRDVHIVKIKPRRRDHPQPEFELRPIELRRQRDITAQRRIAVRQPRPHAQHIHPDGAEEFKIGGEIVRRLSRQSGHHAAAELVAQTAQRQQRLAAAGERVIQRMNPAVKPGIGGFDAQQITLRSGFAPAAIDRLGLFAQTECDAHFFPGKRPDPAQNAFDVNRILLGFDFPRLKHDGAVTLFMGPLRHAYGVIFGQPVTDYGGIAPADAAVETILGTDIAKLDQAAQHHFFAEKPAFQSIGDLKQLRRIDRRQQRSQFIMGQIERFPHGFFKQWIHRVISVPASFVPASRANHSKLCCGNCSCPPSKKS</sequence>
<dbReference type="AlphaFoldDB" id="A0A645CRB3"/>
<proteinExistence type="predicted"/>